<dbReference type="EMBL" id="CP060731">
    <property type="protein sequence ID" value="QNN78361.1"/>
    <property type="molecule type" value="Genomic_DNA"/>
</dbReference>
<feature type="chain" id="PRO_5028896538" evidence="1">
    <location>
        <begin position="34"/>
        <end position="249"/>
    </location>
</feature>
<evidence type="ECO:0000256" key="1">
    <source>
        <dbReference type="SAM" id="SignalP"/>
    </source>
</evidence>
<organism evidence="2 3">
    <name type="scientific">Pseudoxanthomonas mexicana</name>
    <dbReference type="NCBI Taxonomy" id="128785"/>
    <lineage>
        <taxon>Bacteria</taxon>
        <taxon>Pseudomonadati</taxon>
        <taxon>Pseudomonadota</taxon>
        <taxon>Gammaproteobacteria</taxon>
        <taxon>Lysobacterales</taxon>
        <taxon>Lysobacteraceae</taxon>
        <taxon>Pseudoxanthomonas</taxon>
    </lineage>
</organism>
<protein>
    <submittedName>
        <fullName evidence="2">Sel1 repeat family protein</fullName>
    </submittedName>
</protein>
<evidence type="ECO:0000313" key="2">
    <source>
        <dbReference type="EMBL" id="QNN78361.1"/>
    </source>
</evidence>
<dbReference type="InterPro" id="IPR011990">
    <property type="entry name" value="TPR-like_helical_dom_sf"/>
</dbReference>
<dbReference type="SUPFAM" id="SSF81901">
    <property type="entry name" value="HCP-like"/>
    <property type="match status" value="1"/>
</dbReference>
<sequence>MAGLAHMEVTCMRILGCCLLVLAWALFSAPAVAQEARIDPAVLTEGFLAAHPDLRWRAEGVRSYERKDYASALTELKRAAYYGDKPAQAIIAEMYWGGIGVPTDRALAYAWMDVAAERLYHDFLVRREGYWRALDEAQRRDALERGQAVLAEYGDDVAKPRLEKILKREMRRVTGSRVGFVGNLTIIPNTGPLAGTGMTLRGDEYYAPQYWQPEKYWQLQDALWKAPLKGRVRVGELESVESKAASGKP</sequence>
<keyword evidence="1" id="KW-0732">Signal</keyword>
<reference evidence="2 3" key="1">
    <citation type="submission" date="2020-08" db="EMBL/GenBank/DDBJ databases">
        <title>Streptomycin Non-resistant strain, P. mexicana.</title>
        <authorList>
            <person name="Ganesh-Kumar S."/>
            <person name="Zhe T."/>
            <person name="Yu Z."/>
            <person name="Min Y."/>
        </authorList>
    </citation>
    <scope>NUCLEOTIDE SEQUENCE [LARGE SCALE GENOMIC DNA]</scope>
    <source>
        <strain evidence="2 3">GTZY2</strain>
    </source>
</reference>
<proteinExistence type="predicted"/>
<accession>A0A7G9TE36</accession>
<feature type="signal peptide" evidence="1">
    <location>
        <begin position="1"/>
        <end position="33"/>
    </location>
</feature>
<dbReference type="AlphaFoldDB" id="A0A7G9TE36"/>
<evidence type="ECO:0000313" key="3">
    <source>
        <dbReference type="Proteomes" id="UP000515838"/>
    </source>
</evidence>
<gene>
    <name evidence="2" type="ORF">IAE60_02670</name>
</gene>
<dbReference type="Proteomes" id="UP000515838">
    <property type="component" value="Chromosome"/>
</dbReference>
<dbReference type="Gene3D" id="1.25.40.10">
    <property type="entry name" value="Tetratricopeptide repeat domain"/>
    <property type="match status" value="1"/>
</dbReference>
<name>A0A7G9TE36_PSEMX</name>